<dbReference type="Proteomes" id="UP000005446">
    <property type="component" value="Unassembled WGS sequence"/>
</dbReference>
<dbReference type="InterPro" id="IPR013780">
    <property type="entry name" value="Glyco_hydro_b"/>
</dbReference>
<dbReference type="GO" id="GO:0004557">
    <property type="term" value="F:alpha-galactosidase activity"/>
    <property type="evidence" value="ECO:0007669"/>
    <property type="project" value="UniProtKB-EC"/>
</dbReference>
<comment type="catalytic activity">
    <reaction evidence="1 8">
        <text>Hydrolysis of terminal, non-reducing alpha-D-galactose residues in alpha-D-galactosides, including galactose oligosaccharides, galactomannans and galactolipids.</text>
        <dbReference type="EC" id="3.2.1.22"/>
    </reaction>
</comment>
<dbReference type="InterPro" id="IPR000111">
    <property type="entry name" value="Glyco_hydro_27/36_CS"/>
</dbReference>
<evidence type="ECO:0000256" key="3">
    <source>
        <dbReference type="ARBA" id="ARBA00009743"/>
    </source>
</evidence>
<dbReference type="GO" id="GO:0005975">
    <property type="term" value="P:carbohydrate metabolic process"/>
    <property type="evidence" value="ECO:0007669"/>
    <property type="project" value="InterPro"/>
</dbReference>
<keyword evidence="12" id="KW-1185">Reference proteome</keyword>
<feature type="chain" id="PRO_5003531964" description="Alpha-galactosidase" evidence="9">
    <location>
        <begin position="17"/>
        <end position="257"/>
    </location>
</feature>
<dbReference type="SUPFAM" id="SSF51445">
    <property type="entry name" value="(Trans)glycosidases"/>
    <property type="match status" value="1"/>
</dbReference>
<dbReference type="EMBL" id="AGUE01000010">
    <property type="protein sequence ID" value="EHL03276.1"/>
    <property type="molecule type" value="Genomic_DNA"/>
</dbReference>
<dbReference type="Pfam" id="PF17801">
    <property type="entry name" value="Melibiase_C"/>
    <property type="match status" value="1"/>
</dbReference>
<comment type="function">
    <text evidence="2">Hydrolyzes a variety of simple alpha-D-galactoside as well as more complex molecules such as oligosaccharides and polysaccharides.</text>
</comment>
<evidence type="ECO:0000256" key="7">
    <source>
        <dbReference type="ARBA" id="ARBA00023295"/>
    </source>
</evidence>
<feature type="domain" description="Alpha galactosidase C-terminal" evidence="10">
    <location>
        <begin position="186"/>
        <end position="254"/>
    </location>
</feature>
<dbReference type="InterPro" id="IPR041233">
    <property type="entry name" value="Melibiase_C"/>
</dbReference>
<evidence type="ECO:0000256" key="9">
    <source>
        <dbReference type="SAM" id="SignalP"/>
    </source>
</evidence>
<dbReference type="InterPro" id="IPR002241">
    <property type="entry name" value="Glyco_hydro_27"/>
</dbReference>
<evidence type="ECO:0000256" key="4">
    <source>
        <dbReference type="ARBA" id="ARBA00012755"/>
    </source>
</evidence>
<organism evidence="11 12">
    <name type="scientific">Glarea lozoyensis (strain ATCC 74030 / MF5533)</name>
    <dbReference type="NCBI Taxonomy" id="1104152"/>
    <lineage>
        <taxon>Eukaryota</taxon>
        <taxon>Fungi</taxon>
        <taxon>Dikarya</taxon>
        <taxon>Ascomycota</taxon>
        <taxon>Pezizomycotina</taxon>
        <taxon>Leotiomycetes</taxon>
        <taxon>Helotiales</taxon>
        <taxon>Helotiaceae</taxon>
        <taxon>Glarea</taxon>
    </lineage>
</organism>
<dbReference type="PANTHER" id="PTHR11452">
    <property type="entry name" value="ALPHA-GALACTOSIDASE/ALPHA-N-ACETYLGALACTOSAMINIDASE"/>
    <property type="match status" value="1"/>
</dbReference>
<name>H0EDN6_GLAL7</name>
<dbReference type="InParanoid" id="H0EDN6"/>
<evidence type="ECO:0000256" key="6">
    <source>
        <dbReference type="ARBA" id="ARBA00022801"/>
    </source>
</evidence>
<dbReference type="AlphaFoldDB" id="H0EDN6"/>
<dbReference type="SUPFAM" id="SSF51011">
    <property type="entry name" value="Glycosyl hydrolase domain"/>
    <property type="match status" value="1"/>
</dbReference>
<evidence type="ECO:0000256" key="8">
    <source>
        <dbReference type="RuleBase" id="RU361168"/>
    </source>
</evidence>
<dbReference type="Pfam" id="PF16499">
    <property type="entry name" value="Melibiase_2"/>
    <property type="match status" value="1"/>
</dbReference>
<keyword evidence="6 8" id="KW-0378">Hydrolase</keyword>
<protein>
    <recommendedName>
        <fullName evidence="4 8">Alpha-galactosidase</fullName>
        <ecNumber evidence="4 8">3.2.1.22</ecNumber>
    </recommendedName>
    <alternativeName>
        <fullName evidence="8">Melibiase</fullName>
    </alternativeName>
</protein>
<proteinExistence type="inferred from homology"/>
<evidence type="ECO:0000313" key="11">
    <source>
        <dbReference type="EMBL" id="EHL03276.1"/>
    </source>
</evidence>
<reference evidence="11 12" key="1">
    <citation type="journal article" date="2012" name="Eukaryot. Cell">
        <title>Genome sequence of the fungus Glarea lozoyensis: the first genome sequence of a species from the Helotiaceae family.</title>
        <authorList>
            <person name="Youssar L."/>
            <person name="Gruening B.A."/>
            <person name="Erxleben A."/>
            <person name="Guenther S."/>
            <person name="Huettel W."/>
        </authorList>
    </citation>
    <scope>NUCLEOTIDE SEQUENCE [LARGE SCALE GENOMIC DNA]</scope>
    <source>
        <strain evidence="12">ATCC 74030 / MF5533</strain>
    </source>
</reference>
<dbReference type="Gene3D" id="2.60.40.1180">
    <property type="entry name" value="Golgi alpha-mannosidase II"/>
    <property type="match status" value="1"/>
</dbReference>
<dbReference type="OrthoDB" id="5795902at2759"/>
<keyword evidence="8" id="KW-1015">Disulfide bond</keyword>
<dbReference type="InterPro" id="IPR013785">
    <property type="entry name" value="Aldolase_TIM"/>
</dbReference>
<sequence>MRSEILILAAVGVVHGLPAAEELNRRLNNGLGKTPVLGWNSWNQGGCSAASASVALKTANAFISLGLKDAGYTYINIDDCWTTKSRDSSGNLVPDPSKFPQGMKSLADQIHGLGLKLGLYGDAGTQTCGGYPGSQGHEVQDAKLLASWGVDYWKHDNSINQDPLGKAATTFRPSGASAPVSGQLYPYWAGPLSDGVVVALVAPSGAQTLSVKFADVPGLGSGTFAWTELLSGKTGSGESVSASLGAHDVAVYKVVKK</sequence>
<dbReference type="EC" id="3.2.1.22" evidence="4 8"/>
<comment type="caution">
    <text evidence="11">The sequence shown here is derived from an EMBL/GenBank/DDBJ whole genome shotgun (WGS) entry which is preliminary data.</text>
</comment>
<feature type="signal peptide" evidence="9">
    <location>
        <begin position="1"/>
        <end position="16"/>
    </location>
</feature>
<comment type="similarity">
    <text evidence="3 8">Belongs to the glycosyl hydrolase 27 family.</text>
</comment>
<evidence type="ECO:0000256" key="5">
    <source>
        <dbReference type="ARBA" id="ARBA00022729"/>
    </source>
</evidence>
<evidence type="ECO:0000259" key="10">
    <source>
        <dbReference type="Pfam" id="PF17801"/>
    </source>
</evidence>
<dbReference type="PRINTS" id="PR00740">
    <property type="entry name" value="GLHYDRLASE27"/>
</dbReference>
<accession>H0EDN6</accession>
<evidence type="ECO:0000313" key="12">
    <source>
        <dbReference type="Proteomes" id="UP000005446"/>
    </source>
</evidence>
<keyword evidence="5 9" id="KW-0732">Signal</keyword>
<gene>
    <name evidence="11" type="ORF">M7I_0491</name>
</gene>
<dbReference type="InterPro" id="IPR017853">
    <property type="entry name" value="GH"/>
</dbReference>
<dbReference type="HOGENOM" id="CLU_1082021_0_0_1"/>
<dbReference type="PANTHER" id="PTHR11452:SF75">
    <property type="entry name" value="ALPHA-GALACTOSIDASE MEL1"/>
    <property type="match status" value="1"/>
</dbReference>
<keyword evidence="7 8" id="KW-0326">Glycosidase</keyword>
<evidence type="ECO:0000256" key="2">
    <source>
        <dbReference type="ARBA" id="ARBA00003969"/>
    </source>
</evidence>
<dbReference type="PROSITE" id="PS00512">
    <property type="entry name" value="ALPHA_GALACTOSIDASE"/>
    <property type="match status" value="1"/>
</dbReference>
<dbReference type="Gene3D" id="3.20.20.70">
    <property type="entry name" value="Aldolase class I"/>
    <property type="match status" value="1"/>
</dbReference>
<evidence type="ECO:0000256" key="1">
    <source>
        <dbReference type="ARBA" id="ARBA00001255"/>
    </source>
</evidence>